<name>A0A9Q9ZWJ1_CYPCA</name>
<accession>A0A9Q9ZWJ1</accession>
<dbReference type="AlphaFoldDB" id="A0A9Q9ZWJ1"/>
<proteinExistence type="predicted"/>
<feature type="region of interest" description="Disordered" evidence="1">
    <location>
        <begin position="48"/>
        <end position="78"/>
    </location>
</feature>
<evidence type="ECO:0000313" key="2">
    <source>
        <dbReference type="RefSeq" id="XP_042575481.1"/>
    </source>
</evidence>
<gene>
    <name evidence="2 3" type="primary">LOC109070119</name>
</gene>
<reference evidence="2 3" key="1">
    <citation type="submission" date="2025-04" db="UniProtKB">
        <authorList>
            <consortium name="RefSeq"/>
        </authorList>
    </citation>
    <scope>IDENTIFICATION</scope>
    <source>
        <tissue evidence="2 3">Muscle</tissue>
    </source>
</reference>
<organism evidence="2">
    <name type="scientific">Cyprinus carpio</name>
    <name type="common">Common carp</name>
    <dbReference type="NCBI Taxonomy" id="7962"/>
    <lineage>
        <taxon>Eukaryota</taxon>
        <taxon>Metazoa</taxon>
        <taxon>Chordata</taxon>
        <taxon>Craniata</taxon>
        <taxon>Vertebrata</taxon>
        <taxon>Euteleostomi</taxon>
        <taxon>Actinopterygii</taxon>
        <taxon>Neopterygii</taxon>
        <taxon>Teleostei</taxon>
        <taxon>Ostariophysi</taxon>
        <taxon>Cypriniformes</taxon>
        <taxon>Cyprinidae</taxon>
        <taxon>Cyprininae</taxon>
        <taxon>Cyprinus</taxon>
    </lineage>
</organism>
<sequence length="188" mass="21451">MSKGNKNKLEAVLQLGDAFVEDIQKRNTELQTQKAEVTGQSKVTWWKRDRDGQRVTTSKRRKKSSSAVGAGTSPCASSTITTSCTSYQNPDFNMQRLEDLLRDSESIDGHAFAQQPSLSSWCQRQKWVQQCWQQARPQNIHNLLSAENIVQMKCNHCHVTEAIIRCRECLPSEWFCAECDQSVFIPRL</sequence>
<dbReference type="CDD" id="cd19757">
    <property type="entry name" value="Bbox1"/>
    <property type="match status" value="1"/>
</dbReference>
<dbReference type="RefSeq" id="XP_042575481.1">
    <property type="nucleotide sequence ID" value="XM_042719547.1"/>
</dbReference>
<protein>
    <submittedName>
        <fullName evidence="2 3">Uncharacterized protein LOC109070119 isoform X3</fullName>
    </submittedName>
</protein>
<evidence type="ECO:0000313" key="3">
    <source>
        <dbReference type="RefSeq" id="XP_042575482.1"/>
    </source>
</evidence>
<dbReference type="Proteomes" id="UP001155660">
    <property type="component" value="Chromosome B3"/>
</dbReference>
<dbReference type="RefSeq" id="XP_042575482.1">
    <property type="nucleotide sequence ID" value="XM_042719548.1"/>
</dbReference>
<evidence type="ECO:0000256" key="1">
    <source>
        <dbReference type="SAM" id="MobiDB-lite"/>
    </source>
</evidence>
<dbReference type="GeneID" id="109070119"/>